<reference evidence="3 4" key="1">
    <citation type="submission" date="2014-02" db="EMBL/GenBank/DDBJ databases">
        <title>The genome sequence of Colletotrichum salicis CBS 607.94.</title>
        <authorList>
            <person name="Baroncelli R."/>
            <person name="Thon M.R."/>
        </authorList>
    </citation>
    <scope>NUCLEOTIDE SEQUENCE [LARGE SCALE GENOMIC DNA]</scope>
    <source>
        <strain evidence="3 4">CBS 607.94</strain>
    </source>
</reference>
<evidence type="ECO:0000313" key="3">
    <source>
        <dbReference type="EMBL" id="KXH68210.1"/>
    </source>
</evidence>
<dbReference type="Proteomes" id="UP000070121">
    <property type="component" value="Unassembled WGS sequence"/>
</dbReference>
<evidence type="ECO:0000256" key="1">
    <source>
        <dbReference type="SAM" id="MobiDB-lite"/>
    </source>
</evidence>
<feature type="chain" id="PRO_5007805734" evidence="2">
    <location>
        <begin position="18"/>
        <end position="83"/>
    </location>
</feature>
<feature type="signal peptide" evidence="2">
    <location>
        <begin position="1"/>
        <end position="17"/>
    </location>
</feature>
<comment type="caution">
    <text evidence="3">The sequence shown here is derived from an EMBL/GenBank/DDBJ whole genome shotgun (WGS) entry which is preliminary data.</text>
</comment>
<dbReference type="EMBL" id="JFFI01000363">
    <property type="protein sequence ID" value="KXH68210.1"/>
    <property type="molecule type" value="Genomic_DNA"/>
</dbReference>
<feature type="compositionally biased region" description="Low complexity" evidence="1">
    <location>
        <begin position="39"/>
        <end position="57"/>
    </location>
</feature>
<evidence type="ECO:0000313" key="4">
    <source>
        <dbReference type="Proteomes" id="UP000070121"/>
    </source>
</evidence>
<gene>
    <name evidence="3" type="ORF">CSAL01_12367</name>
</gene>
<keyword evidence="2" id="KW-0732">Signal</keyword>
<keyword evidence="4" id="KW-1185">Reference proteome</keyword>
<name>A0A135V6B5_9PEZI</name>
<dbReference type="AlphaFoldDB" id="A0A135V6B5"/>
<protein>
    <submittedName>
        <fullName evidence="3">Uncharacterized protein</fullName>
    </submittedName>
</protein>
<organism evidence="3 4">
    <name type="scientific">Colletotrichum salicis</name>
    <dbReference type="NCBI Taxonomy" id="1209931"/>
    <lineage>
        <taxon>Eukaryota</taxon>
        <taxon>Fungi</taxon>
        <taxon>Dikarya</taxon>
        <taxon>Ascomycota</taxon>
        <taxon>Pezizomycotina</taxon>
        <taxon>Sordariomycetes</taxon>
        <taxon>Hypocreomycetidae</taxon>
        <taxon>Glomerellales</taxon>
        <taxon>Glomerellaceae</taxon>
        <taxon>Colletotrichum</taxon>
        <taxon>Colletotrichum acutatum species complex</taxon>
    </lineage>
</organism>
<sequence>MRFSLTALLAMATVALANTTPPASTTTGAVNAAAAKGGKSASVTVSHSTPATHSTSTKNAGPRETAAIALGVMVGGMGLAVKL</sequence>
<feature type="region of interest" description="Disordered" evidence="1">
    <location>
        <begin position="39"/>
        <end position="62"/>
    </location>
</feature>
<proteinExistence type="predicted"/>
<evidence type="ECO:0000256" key="2">
    <source>
        <dbReference type="SAM" id="SignalP"/>
    </source>
</evidence>
<accession>A0A135V6B5</accession>